<dbReference type="InterPro" id="IPR035965">
    <property type="entry name" value="PAS-like_dom_sf"/>
</dbReference>
<evidence type="ECO:0000313" key="2">
    <source>
        <dbReference type="EMBL" id="UQX87331.1"/>
    </source>
</evidence>
<reference evidence="2" key="2">
    <citation type="submission" date="2022-05" db="EMBL/GenBank/DDBJ databases">
        <authorList>
            <person name="Kim J.-S."/>
            <person name="Lee K."/>
            <person name="Suh M."/>
            <person name="Eom M."/>
            <person name="Kim J.-S."/>
            <person name="Kim D.-S."/>
            <person name="Ko S.-H."/>
            <person name="Shin Y."/>
            <person name="Lee J.-S."/>
        </authorList>
    </citation>
    <scope>NUCLEOTIDE SEQUENCE</scope>
    <source>
        <strain evidence="2">N237</strain>
    </source>
</reference>
<dbReference type="RefSeq" id="WP_249769830.1">
    <property type="nucleotide sequence ID" value="NZ_CP097332.1"/>
</dbReference>
<name>A0ABY4QWX6_9ACTN</name>
<dbReference type="SMART" id="SM01012">
    <property type="entry name" value="ANTAR"/>
    <property type="match status" value="1"/>
</dbReference>
<dbReference type="Pfam" id="PF03861">
    <property type="entry name" value="ANTAR"/>
    <property type="match status" value="1"/>
</dbReference>
<sequence length="390" mass="41784">MASDISQDLGRAEDVLGPRSDWPVSWHCAVQLCLEAAMPMSLGLGADLHLVYNQAYSDIAGMRHPEAFGRPLLEVWDEAEEILRPMLDQLGRDGTASAMVDCPLSLTRRGFLEECFFTFSLSPLRDPDGTITGVVNPTMETTKAVLARRRLGTISALAVAGRQSATVSEHLQAALLAVAGNPHDLPFALFYESGRASKRNPSLLGSVGLDGGLPVLVSALDDPESALRAMIGTVGDIEGPVVVTELDKIVPELSTGPWPEPATTALVIGLTPTKPGAPDLIMLGTSPRLQLDVDYRAFLVMVADQLQLDLGVVVAAEAERERATNLEIALETSRHIGAAIGILMGVNRITEEQAFQLLRETSQRSHRKLRDVADYVLETGSLPGGSVVPK</sequence>
<dbReference type="InterPro" id="IPR005561">
    <property type="entry name" value="ANTAR"/>
</dbReference>
<reference evidence="2" key="1">
    <citation type="journal article" date="2018" name="Int. J. Syst. Evol. Microbiol.">
        <title>Jatrophihabitans telluris sp. nov., isolated from sediment soil of lava forest wetlands and the emended description of the genus Jatrophihabitans.</title>
        <authorList>
            <person name="Lee K.C."/>
            <person name="Suh M.K."/>
            <person name="Eom M.K."/>
            <person name="Kim K.K."/>
            <person name="Kim J.S."/>
            <person name="Kim D.S."/>
            <person name="Ko S.H."/>
            <person name="Shin Y.K."/>
            <person name="Lee J.S."/>
        </authorList>
    </citation>
    <scope>NUCLEOTIDE SEQUENCE</scope>
    <source>
        <strain evidence="2">N237</strain>
    </source>
</reference>
<dbReference type="Gene3D" id="3.30.450.20">
    <property type="entry name" value="PAS domain"/>
    <property type="match status" value="1"/>
</dbReference>
<feature type="domain" description="ANTAR" evidence="1">
    <location>
        <begin position="316"/>
        <end position="377"/>
    </location>
</feature>
<evidence type="ECO:0000313" key="3">
    <source>
        <dbReference type="Proteomes" id="UP001056336"/>
    </source>
</evidence>
<dbReference type="Gene3D" id="1.10.10.10">
    <property type="entry name" value="Winged helix-like DNA-binding domain superfamily/Winged helix DNA-binding domain"/>
    <property type="match status" value="1"/>
</dbReference>
<dbReference type="InterPro" id="IPR013656">
    <property type="entry name" value="PAS_4"/>
</dbReference>
<dbReference type="Pfam" id="PF08448">
    <property type="entry name" value="PAS_4"/>
    <property type="match status" value="1"/>
</dbReference>
<dbReference type="InterPro" id="IPR036388">
    <property type="entry name" value="WH-like_DNA-bd_sf"/>
</dbReference>
<dbReference type="PROSITE" id="PS50921">
    <property type="entry name" value="ANTAR"/>
    <property type="match status" value="1"/>
</dbReference>
<dbReference type="SUPFAM" id="SSF52172">
    <property type="entry name" value="CheY-like"/>
    <property type="match status" value="1"/>
</dbReference>
<organism evidence="2 3">
    <name type="scientific">Jatrophihabitans telluris</name>
    <dbReference type="NCBI Taxonomy" id="2038343"/>
    <lineage>
        <taxon>Bacteria</taxon>
        <taxon>Bacillati</taxon>
        <taxon>Actinomycetota</taxon>
        <taxon>Actinomycetes</taxon>
        <taxon>Jatrophihabitantales</taxon>
        <taxon>Jatrophihabitantaceae</taxon>
        <taxon>Jatrophihabitans</taxon>
    </lineage>
</organism>
<evidence type="ECO:0000259" key="1">
    <source>
        <dbReference type="PROSITE" id="PS50921"/>
    </source>
</evidence>
<gene>
    <name evidence="2" type="ORF">M6D93_13615</name>
</gene>
<keyword evidence="3" id="KW-1185">Reference proteome</keyword>
<accession>A0ABY4QWX6</accession>
<protein>
    <submittedName>
        <fullName evidence="2">ANTAR domain-containing protein</fullName>
    </submittedName>
</protein>
<dbReference type="SUPFAM" id="SSF55785">
    <property type="entry name" value="PYP-like sensor domain (PAS domain)"/>
    <property type="match status" value="1"/>
</dbReference>
<proteinExistence type="predicted"/>
<dbReference type="EMBL" id="CP097332">
    <property type="protein sequence ID" value="UQX87331.1"/>
    <property type="molecule type" value="Genomic_DNA"/>
</dbReference>
<dbReference type="Proteomes" id="UP001056336">
    <property type="component" value="Chromosome"/>
</dbReference>
<dbReference type="InterPro" id="IPR011006">
    <property type="entry name" value="CheY-like_superfamily"/>
</dbReference>